<feature type="non-terminal residue" evidence="2">
    <location>
        <position position="157"/>
    </location>
</feature>
<accession>T1A7U1</accession>
<feature type="domain" description="DUF58" evidence="1">
    <location>
        <begin position="43"/>
        <end position="154"/>
    </location>
</feature>
<dbReference type="InterPro" id="IPR002881">
    <property type="entry name" value="DUF58"/>
</dbReference>
<gene>
    <name evidence="2" type="ORF">B2A_11713</name>
</gene>
<evidence type="ECO:0000313" key="2">
    <source>
        <dbReference type="EMBL" id="EQD37915.1"/>
    </source>
</evidence>
<proteinExistence type="predicted"/>
<organism evidence="2">
    <name type="scientific">mine drainage metagenome</name>
    <dbReference type="NCBI Taxonomy" id="410659"/>
    <lineage>
        <taxon>unclassified sequences</taxon>
        <taxon>metagenomes</taxon>
        <taxon>ecological metagenomes</taxon>
    </lineage>
</organism>
<reference evidence="2" key="1">
    <citation type="submission" date="2013-08" db="EMBL/GenBank/DDBJ databases">
        <authorList>
            <person name="Mendez C."/>
            <person name="Richter M."/>
            <person name="Ferrer M."/>
            <person name="Sanchez J."/>
        </authorList>
    </citation>
    <scope>NUCLEOTIDE SEQUENCE</scope>
</reference>
<dbReference type="AlphaFoldDB" id="T1A7U1"/>
<dbReference type="PANTHER" id="PTHR33608">
    <property type="entry name" value="BLL2464 PROTEIN"/>
    <property type="match status" value="1"/>
</dbReference>
<feature type="non-terminal residue" evidence="2">
    <location>
        <position position="1"/>
    </location>
</feature>
<reference evidence="2" key="2">
    <citation type="journal article" date="2014" name="ISME J.">
        <title>Microbial stratification in low pH oxic and suboxic macroscopic growths along an acid mine drainage.</title>
        <authorList>
            <person name="Mendez-Garcia C."/>
            <person name="Mesa V."/>
            <person name="Sprenger R.R."/>
            <person name="Richter M."/>
            <person name="Diez M.S."/>
            <person name="Solano J."/>
            <person name="Bargiela R."/>
            <person name="Golyshina O.V."/>
            <person name="Manteca A."/>
            <person name="Ramos J.L."/>
            <person name="Gallego J.R."/>
            <person name="Llorente I."/>
            <person name="Martins Dos Santos V.A."/>
            <person name="Jensen O.N."/>
            <person name="Pelaez A.I."/>
            <person name="Sanchez J."/>
            <person name="Ferrer M."/>
        </authorList>
    </citation>
    <scope>NUCLEOTIDE SEQUENCE</scope>
</reference>
<evidence type="ECO:0000259" key="1">
    <source>
        <dbReference type="Pfam" id="PF01882"/>
    </source>
</evidence>
<dbReference type="PANTHER" id="PTHR33608:SF3">
    <property type="entry name" value="SLR2013 PROTEIN"/>
    <property type="match status" value="1"/>
</dbReference>
<sequence length="157" mass="18047">AIRIYPDLRGIRRFEILRQHHTLAMMGLHRRRILGSGREFEQLRDYLPDDDFRDINWKSSAHHQRLITNVFQVERRQDVLLCLDAGRMMANPMGKRTMLDCAIDAAIMLGHVVIRQNDHVGSVVFRDTVNAFIRPSGSTSAMQHVIDALTDCKAEPV</sequence>
<dbReference type="EMBL" id="AUZZ01008463">
    <property type="protein sequence ID" value="EQD37915.1"/>
    <property type="molecule type" value="Genomic_DNA"/>
</dbReference>
<protein>
    <submittedName>
        <fullName evidence="2">Protein containing DUF58</fullName>
    </submittedName>
</protein>
<dbReference type="Pfam" id="PF01882">
    <property type="entry name" value="DUF58"/>
    <property type="match status" value="1"/>
</dbReference>
<name>T1A7U1_9ZZZZ</name>
<comment type="caution">
    <text evidence="2">The sequence shown here is derived from an EMBL/GenBank/DDBJ whole genome shotgun (WGS) entry which is preliminary data.</text>
</comment>